<evidence type="ECO:0008006" key="4">
    <source>
        <dbReference type="Google" id="ProtNLM"/>
    </source>
</evidence>
<sequence>MKSIRYEAKNNGMYRPLSVVALLVSLGLSFWFSAPLAQAQETAQVVITGIPGVLSAPFITDLEDNYNSDIYQVQFIYNAPGSMEPRAFEFVVTVTKNGNTLIEERSDPVFFEPGTHFLVPFFDEVPFNIDLEDVIDGFDSSLRNQLLQSGALPEGNYSIRISPEAVNMQPIVSGIPGISNFVVRFPQPPILVTPPDESVVSLAMPFFTWTPVTVPGSVMVEYDFLLVEMMRGQNPGDALLSNRPHHQQTLTGTSLPYTPDLLPLEEGAKYAWQVTARDANDELPFAREGESEIYSFVFGRDEGEEVPPERLTTINLVPGMADLTNLDGLEISRSGGELILFGEAVAELQFADGRQGEVRAMVNDLRILEGSLPQAVITGGSVELSVSQTESLTRDWLPDFIALEEVIWQQGLGLTARVSTRLPLGDRAVSDSHLTFTPGGLSGMANISGSPLAAYQSEWVDMTLIGMSVSFPDLNVTAEGDITVMDQDTGCDLTGLNAAGGELSASFSCNQTFTLPLVEGSALLSFETDQILGNVGIDLDDGSLSYDLSLRATLGLLTTQGNYCGTNMNIGINSDEPLSLVPGAASCTEPMPRLNLGFAELAFRNLAFDELNYDPASSEWDFEISLDASLAIPAFDGWLSPEIESLTLNKDGIRFESIDFGAGAQPLPNFNIQQLNVTLDAFQLSEFDFPVFDWDGFGPGPWEIAFGGSATVLSASSMPYCLIGTALSVENGSIRQNRVAADLSLADFEGCAVELSPFVTLELTGLSGTAGAEYMDDGSVEPFGSLQAGGGISFDSPFSCEAGETTPFSAGTLTFADGVQGAVTNVVPDCPVEIGPFTAEVTESAVSFSREPGQPQQAVMSAEASIALADGQTASGTFSLNLMDGTFDDVAFEIQGPFEWNLPSDENPLLTFSLSSAAITQDGLFIDGRQDFLLGDEVRRVTFDNLLLSLENRNIKSGRILFDESFAVEVGIGESLDALSFAATLPETPLIADPGLKMALSGSVQVDSAGVRASGSAEASLAFNDRRFDSFLSVTYSDDFAVGFNPVGVNSGEATFYLEGAPVATLDQGGFHPVWAYFAEHLLPERLPMPTESIAYIQLREDEELLVSLTDDGEGNLIISSLPDQPLSMVVPWLDPANPPEIADISFDAFTVTANPLNPEVVSGRIIADVPEGSPFFDLSDKNIPLDLRRIEYGKAHADAASALFLTGHLNLFDQSLEGDQEVAFFLQGNGLVQADLNLTDLGASLALLPGEQVKLGLDAVAGTFSMPATGGNPTYDFSLDGSMEILTEQGYRAGADLTLRAMQDGYLSITAFDSYAFDEGPRLNIGDFGLELEAIAEMPLFSWSPVSGFEFAVELDLAIDIPLPEDEVLHFPLTGVEIRNDGIQIPSQNISEALIPGLSLPEISLAGFTLEPLALRTPESVLFSWDDGFSVDPGFMFDFSLRLPEFEGTAIDLPDGLLFENVGFDDGFLVGDFDFPLDGAVPIGSGETPPTLLVDQISGALAKVPSNSFRQALDLTITGEVGNLPVFENAEDGCTHAAAFSLAIIEGRAFEGSISGLQPCGSLALGPVELEVLSADLNLYLDEGQQQAELDGAVSLSLPVREGAEPGTVTGSLVLDVLSGTIRDGAVAITEPFDLGMPWNDDDPLVSFAVNEAELSAEGLTLTGGGELLRDELDVAVSFDNLLIGLDTFSIKSGSATLSAGFSVLVPLNPLSFALIPTEESTPEGNALRFNATSDVILDAGGLGFTGAAEAVINYQGESYSNLRVELEDDFAVSLSGLQVNNGRALFFWDQDGEPATEPVAILDSGGFTLGGGLIALLPDRIPLPSESIAYIEIKDEEGNPLIEVDTDGSGYILSTGDSFLPLVIPALPDSQGEDFEINVSFSLQTDDAYNVTGGSIGVQSSQTLEDRLNLPVRLRELALSNDEGLQLELGLAFDLPEIFNEHEATVFANLTQEGIASASFTAGSYSTTYDPVAEPLYTFSREGSVDEGDSEDTFRASLMGIEAAFGPNALSIAATFHSSLILEQDDDPVFAAATWSAEGWAFSVDPGSALQDLSLGQAVISLDGDNPLEIVSTEEAFYLSLNGVVNLDEVLGEPLELTIQAMEVGVSGLNASPSLHFALGGAAAAIGDQYLSLFNNNLELALLSPTLSLSGRSLAVSADGNITFLDQELAFQGLMFSTDGSFEIGEAGLENMAVELAGEYITLERIALAYEEGLRFEAGFGIQLPEPFDEYTGDSGLELVIYRNESGDVIVEGGGLEFTPDPDAATVNLGEVAEARLTRLRADIDPAGEGEVGLFANAVLAVQTTEGLTDVIMFGEDNNFSERPGIGISHSQSTGLVIAYDVTGNAAFDIEFSFFELSLLADIGASETESFFINLSGTANFTLPEVEASITYENFRIGPQGVADWGNIAGSEHSVTIAGFATLEVGSFIRELDADGFDLTFTDTSGGDNPDPAALRNSSEDELETTTISGVTELICFGPCPADIGNGSAGGNGGNGGEEGLPAVNLTIGAGGDSEGGFTGQVNTVFFYRTLSGDMSLIVEGFGVSVSSYFSMTADLEYVRQGSDILIRAAATGAMQMGDVQAAAVVAGKFANTTEGVSYGLFVGVSASPGIPIVPGVVDITGAAGGFFYRPEAEDFELVQTALQGFDYTLYDEDAATLQNGALFAAMLYASVGIGGGSGAPYVVEGATFMQLTNQSFYIDVQGTVAQMDGGENAVANTRVQAGMFASAEWGDDGISSLIFGAMVNLEVPLVIDGTGKVDFFYVREESGSSATTAWGLIGDVDFEIYGGIIRGESTVLAGPPGFLIELGLGIYADVFVFSIESNLMGSAWVLTDESYSMPFGAYAIFDVEICAFGGCASAEARGAFVVHQSEGYELFASAKGCLGEDRFCISGWASFTGQGATGGLGSGEHNDVIAQAQAQRDQFEDDILSLIAGLEAIVNPEAEPIPLDVLFPDDEMFAQAATRFYSVREDNRKAWAANLLANEQGDGLEPLPQSLQNVLNNIMGADRPSYNWLSTPANAEGLLNQWFESLTDNIDELKDSLGQDLGTAIVLMEDSEQYFDNLSEAFFTSPVSGVVRPEVVEGQNQSVSFEVDDSRAENQAQATSELRENLQQLDMQFRESIASVEENVSVMRTLVIGSFAPPPYGNLRTLMTDHIYLIEYFERKFASYANYRWTNYSWANNLLEQLSQNQTQIAQGVSTVNQFYSSALQNAVTNPTAQRIQRLNDEAARLAKRVQFVYHTYNSNPAPGMDPDLFPFILPEPSQSAFSEVQELYDRLSWPISGNDIPAVIMNQVANANTSYWYQMHVDGLQSYADAQKVAMDNPALLMQMNQEREDYFAHHKNLTQIMDSFFSVKAGTIAILWNLYDNYVDWRQQNEGSGFIADAPPVSEFVNKRQQLSEELMPPQLTALTVTPGRTEGTFVNRAEVSWTAQHPQGIIENAVEYRIQLGGGADSDITIRTDDYLSIGNSNSVTLPAFKLFSIFDTAYINMGVRVRGTAGNTAIRRASFPVDVGPGGTTTPPGSNVFPEETDPPQAPVVLLSENYNASVEAGVVRYWTNAEGPMHLVIQGHDPQVGIRHFEYAVGTTPGATDVIDWNELQGNRELITAIPAEEIRGPARFFPMDEGQEYYVSARVENNMGQMSPVANADGPIILDLSEPGAPLAGIQTPDPVQPPIDWPSVYPAVTSVPPLSHTLAEGFGWITTYGDPELFFSNISAEDPVSGISHFEYVLSRSETPPHARFAAGDYELHESGELHITGGSDHPVLDTFRREVYLHLRAVDNAGNRSDITTSGPHLSFDSTVPEAGEMRAKLDPDDVKVYLTSVPYDPESDVLGLQYRVVYYDGGWDTTVRPFPTGTDVDLEWNHAKSVKVVQGLNPQPRHISIPRSELPVGPNLYVQFRSVNTKGSFSALGETGPINLDTTPPVTPDLSVSANTDTRRITIGIDNIHDPESGVVKVEYEVRRSPFWMPAINPVDQQVIYHQPYPDTTPFELETESMVIPDDLDLAGLRVTVRIHNHAGLVRTRHHTIQDSDLFTPIVYPPPVFVVPPGLGF</sequence>
<dbReference type="EMBL" id="CP027806">
    <property type="protein sequence ID" value="AXI99380.1"/>
    <property type="molecule type" value="Genomic_DNA"/>
</dbReference>
<reference evidence="2 3" key="1">
    <citation type="submission" date="2018-03" db="EMBL/GenBank/DDBJ databases">
        <title>Phenotypic and genomic properties of Cyclonatronum proteinivorum gen. nov., sp. nov., a haloalkaliphilic bacteroidete from soda lakes possessing Na+-translocating rhodopsin.</title>
        <authorList>
            <person name="Toshchakov S.V."/>
            <person name="Korzhenkov A."/>
            <person name="Samarov N.I."/>
            <person name="Kublanov I.V."/>
            <person name="Muntyan M.S."/>
            <person name="Sorokin D.Y."/>
        </authorList>
    </citation>
    <scope>NUCLEOTIDE SEQUENCE [LARGE SCALE GENOMIC DNA]</scope>
    <source>
        <strain evidence="2 3">Omega</strain>
    </source>
</reference>
<feature type="signal peptide" evidence="1">
    <location>
        <begin position="1"/>
        <end position="39"/>
    </location>
</feature>
<gene>
    <name evidence="2" type="ORF">CYPRO_0093</name>
</gene>
<dbReference type="Proteomes" id="UP000254808">
    <property type="component" value="Chromosome"/>
</dbReference>
<dbReference type="InterPro" id="IPR013783">
    <property type="entry name" value="Ig-like_fold"/>
</dbReference>
<evidence type="ECO:0000313" key="2">
    <source>
        <dbReference type="EMBL" id="AXI99380.1"/>
    </source>
</evidence>
<accession>A0A345UFX9</accession>
<keyword evidence="3" id="KW-1185">Reference proteome</keyword>
<feature type="chain" id="PRO_5017014035" description="Por secretion system C-terminal sorting domain-containing protein" evidence="1">
    <location>
        <begin position="40"/>
        <end position="4053"/>
    </location>
</feature>
<evidence type="ECO:0000313" key="3">
    <source>
        <dbReference type="Proteomes" id="UP000254808"/>
    </source>
</evidence>
<organism evidence="2 3">
    <name type="scientific">Cyclonatronum proteinivorum</name>
    <dbReference type="NCBI Taxonomy" id="1457365"/>
    <lineage>
        <taxon>Bacteria</taxon>
        <taxon>Pseudomonadati</taxon>
        <taxon>Balneolota</taxon>
        <taxon>Balneolia</taxon>
        <taxon>Balneolales</taxon>
        <taxon>Cyclonatronaceae</taxon>
        <taxon>Cyclonatronum</taxon>
    </lineage>
</organism>
<name>A0A345UFX9_9BACT</name>
<dbReference type="Gene3D" id="2.60.40.10">
    <property type="entry name" value="Immunoglobulins"/>
    <property type="match status" value="1"/>
</dbReference>
<proteinExistence type="predicted"/>
<keyword evidence="1" id="KW-0732">Signal</keyword>
<evidence type="ECO:0000256" key="1">
    <source>
        <dbReference type="SAM" id="SignalP"/>
    </source>
</evidence>
<dbReference type="KEGG" id="cprv:CYPRO_0093"/>
<dbReference type="RefSeq" id="WP_114982623.1">
    <property type="nucleotide sequence ID" value="NZ_CP027806.1"/>
</dbReference>
<dbReference type="OrthoDB" id="1521695at2"/>
<protein>
    <recommendedName>
        <fullName evidence="4">Por secretion system C-terminal sorting domain-containing protein</fullName>
    </recommendedName>
</protein>